<evidence type="ECO:0000313" key="1">
    <source>
        <dbReference type="EMBL" id="KAJ0196593.1"/>
    </source>
</evidence>
<name>A0A9R1V1D9_LACSA</name>
<dbReference type="EMBL" id="NBSK02000007">
    <property type="protein sequence ID" value="KAJ0196593.1"/>
    <property type="molecule type" value="Genomic_DNA"/>
</dbReference>
<dbReference type="PANTHER" id="PTHR47592:SF30">
    <property type="entry name" value="CCHC-TYPE DOMAIN-CONTAINING PROTEIN"/>
    <property type="match status" value="1"/>
</dbReference>
<dbReference type="Proteomes" id="UP000235145">
    <property type="component" value="Unassembled WGS sequence"/>
</dbReference>
<accession>A0A9R1V1D9</accession>
<proteinExistence type="predicted"/>
<reference evidence="1 2" key="1">
    <citation type="journal article" date="2017" name="Nat. Commun.">
        <title>Genome assembly with in vitro proximity ligation data and whole-genome triplication in lettuce.</title>
        <authorList>
            <person name="Reyes-Chin-Wo S."/>
            <person name="Wang Z."/>
            <person name="Yang X."/>
            <person name="Kozik A."/>
            <person name="Arikit S."/>
            <person name="Song C."/>
            <person name="Xia L."/>
            <person name="Froenicke L."/>
            <person name="Lavelle D.O."/>
            <person name="Truco M.J."/>
            <person name="Xia R."/>
            <person name="Zhu S."/>
            <person name="Xu C."/>
            <person name="Xu H."/>
            <person name="Xu X."/>
            <person name="Cox K."/>
            <person name="Korf I."/>
            <person name="Meyers B.C."/>
            <person name="Michelmore R.W."/>
        </authorList>
    </citation>
    <scope>NUCLEOTIDE SEQUENCE [LARGE SCALE GENOMIC DNA]</scope>
    <source>
        <strain evidence="2">cv. Salinas</strain>
        <tissue evidence="1">Seedlings</tissue>
    </source>
</reference>
<comment type="caution">
    <text evidence="1">The sequence shown here is derived from an EMBL/GenBank/DDBJ whole genome shotgun (WGS) entry which is preliminary data.</text>
</comment>
<gene>
    <name evidence="1" type="ORF">LSAT_V11C700373390</name>
</gene>
<dbReference type="PANTHER" id="PTHR47592">
    <property type="entry name" value="PBF68 PROTEIN"/>
    <property type="match status" value="1"/>
</dbReference>
<protein>
    <submittedName>
        <fullName evidence="1">Uncharacterized protein</fullName>
    </submittedName>
</protein>
<dbReference type="AlphaFoldDB" id="A0A9R1V1D9"/>
<keyword evidence="2" id="KW-1185">Reference proteome</keyword>
<organism evidence="1 2">
    <name type="scientific">Lactuca sativa</name>
    <name type="common">Garden lettuce</name>
    <dbReference type="NCBI Taxonomy" id="4236"/>
    <lineage>
        <taxon>Eukaryota</taxon>
        <taxon>Viridiplantae</taxon>
        <taxon>Streptophyta</taxon>
        <taxon>Embryophyta</taxon>
        <taxon>Tracheophyta</taxon>
        <taxon>Spermatophyta</taxon>
        <taxon>Magnoliopsida</taxon>
        <taxon>eudicotyledons</taxon>
        <taxon>Gunneridae</taxon>
        <taxon>Pentapetalae</taxon>
        <taxon>asterids</taxon>
        <taxon>campanulids</taxon>
        <taxon>Asterales</taxon>
        <taxon>Asteraceae</taxon>
        <taxon>Cichorioideae</taxon>
        <taxon>Cichorieae</taxon>
        <taxon>Lactucinae</taxon>
        <taxon>Lactuca</taxon>
    </lineage>
</organism>
<sequence>MNQEFSKLDQFDSQNYTRWADKFNFQLHVLKLAYVLDPKLSPISADPIPKVGKNVDPTIIYDLEKQRALRRESEELCVGHNKNSLSDWIYDLYASVKDSREI</sequence>
<evidence type="ECO:0000313" key="2">
    <source>
        <dbReference type="Proteomes" id="UP000235145"/>
    </source>
</evidence>